<evidence type="ECO:0000256" key="5">
    <source>
        <dbReference type="ARBA" id="ARBA00022840"/>
    </source>
</evidence>
<dbReference type="PANTHER" id="PTHR23117">
    <property type="entry name" value="GUANYLATE KINASE-RELATED"/>
    <property type="match status" value="1"/>
</dbReference>
<dbReference type="PANTHER" id="PTHR23117:SF8">
    <property type="entry name" value="RIBOSE 1,5-BISPHOSPHATE PHOSPHOKINASE PHNN"/>
    <property type="match status" value="1"/>
</dbReference>
<dbReference type="AlphaFoldDB" id="A0A159Z508"/>
<dbReference type="GO" id="GO:0006015">
    <property type="term" value="P:5-phosphoribose 1-diphosphate biosynthetic process"/>
    <property type="evidence" value="ECO:0007669"/>
    <property type="project" value="UniProtKB-UniRule"/>
</dbReference>
<evidence type="ECO:0000256" key="6">
    <source>
        <dbReference type="HAMAP-Rule" id="MF_00836"/>
    </source>
</evidence>
<comment type="catalytic activity">
    <reaction evidence="1 6">
        <text>alpha-D-ribose 1,5-bisphosphate + ATP = 5-phospho-alpha-D-ribose 1-diphosphate + ADP</text>
        <dbReference type="Rhea" id="RHEA:20109"/>
        <dbReference type="ChEBI" id="CHEBI:30616"/>
        <dbReference type="ChEBI" id="CHEBI:58017"/>
        <dbReference type="ChEBI" id="CHEBI:68688"/>
        <dbReference type="ChEBI" id="CHEBI:456216"/>
        <dbReference type="EC" id="2.7.4.23"/>
    </reaction>
</comment>
<reference evidence="8 9" key="1">
    <citation type="submission" date="2015-09" db="EMBL/GenBank/DDBJ databases">
        <title>Complete genome sequence of Defluviimonas alba cai42t isolated from an oilfield in Xinjiang.</title>
        <authorList>
            <person name="Geng S."/>
            <person name="Pan X."/>
            <person name="Wu X."/>
        </authorList>
    </citation>
    <scope>NUCLEOTIDE SEQUENCE [LARGE SCALE GENOMIC DNA]</scope>
    <source>
        <strain evidence="9">cai42</strain>
    </source>
</reference>
<dbReference type="RefSeq" id="WP_066813093.1">
    <property type="nucleotide sequence ID" value="NZ_CP012661.1"/>
</dbReference>
<evidence type="ECO:0000259" key="7">
    <source>
        <dbReference type="SMART" id="SM00072"/>
    </source>
</evidence>
<dbReference type="GO" id="GO:0033863">
    <property type="term" value="F:ribose 1,5-bisphosphate phosphokinase activity"/>
    <property type="evidence" value="ECO:0007669"/>
    <property type="project" value="UniProtKB-UniRule"/>
</dbReference>
<dbReference type="OrthoDB" id="341217at2"/>
<dbReference type="PATRIC" id="fig|1335048.3.peg.2251"/>
<evidence type="ECO:0000313" key="8">
    <source>
        <dbReference type="EMBL" id="AMY69404.1"/>
    </source>
</evidence>
<dbReference type="SUPFAM" id="SSF52540">
    <property type="entry name" value="P-loop containing nucleoside triphosphate hydrolases"/>
    <property type="match status" value="1"/>
</dbReference>
<dbReference type="UniPathway" id="UPA00087">
    <property type="reaction ID" value="UER00175"/>
</dbReference>
<dbReference type="GO" id="GO:0005829">
    <property type="term" value="C:cytosol"/>
    <property type="evidence" value="ECO:0007669"/>
    <property type="project" value="TreeGrafter"/>
</dbReference>
<keyword evidence="5 6" id="KW-0067">ATP-binding</keyword>
<dbReference type="EMBL" id="CP012661">
    <property type="protein sequence ID" value="AMY69404.1"/>
    <property type="molecule type" value="Genomic_DNA"/>
</dbReference>
<dbReference type="InterPro" id="IPR008145">
    <property type="entry name" value="GK/Ca_channel_bsu"/>
</dbReference>
<dbReference type="SMART" id="SM00072">
    <property type="entry name" value="GuKc"/>
    <property type="match status" value="1"/>
</dbReference>
<dbReference type="GO" id="GO:0005524">
    <property type="term" value="F:ATP binding"/>
    <property type="evidence" value="ECO:0007669"/>
    <property type="project" value="UniProtKB-KW"/>
</dbReference>
<evidence type="ECO:0000256" key="3">
    <source>
        <dbReference type="ARBA" id="ARBA00022679"/>
    </source>
</evidence>
<dbReference type="Proteomes" id="UP000076128">
    <property type="component" value="Chromosome"/>
</dbReference>
<keyword evidence="3 6" id="KW-0808">Transferase</keyword>
<dbReference type="GO" id="GO:0019634">
    <property type="term" value="P:organic phosphonate metabolic process"/>
    <property type="evidence" value="ECO:0007669"/>
    <property type="project" value="UniProtKB-UniRule"/>
</dbReference>
<proteinExistence type="inferred from homology"/>
<evidence type="ECO:0000256" key="4">
    <source>
        <dbReference type="ARBA" id="ARBA00022741"/>
    </source>
</evidence>
<evidence type="ECO:0000256" key="2">
    <source>
        <dbReference type="ARBA" id="ARBA00005069"/>
    </source>
</evidence>
<evidence type="ECO:0000256" key="1">
    <source>
        <dbReference type="ARBA" id="ARBA00000373"/>
    </source>
</evidence>
<dbReference type="STRING" id="1335048.AKL17_2158"/>
<protein>
    <recommendedName>
        <fullName evidence="6">Ribose 1,5-bisphosphate phosphokinase PhnN</fullName>
        <ecNumber evidence="6">2.7.4.23</ecNumber>
    </recommendedName>
    <alternativeName>
        <fullName evidence="6">Ribose 1,5-bisphosphokinase</fullName>
    </alternativeName>
</protein>
<dbReference type="NCBIfam" id="TIGR02322">
    <property type="entry name" value="phosphon_PhnN"/>
    <property type="match status" value="1"/>
</dbReference>
<dbReference type="EC" id="2.7.4.23" evidence="6"/>
<comment type="pathway">
    <text evidence="2 6">Metabolic intermediate biosynthesis; 5-phospho-alpha-D-ribose 1-diphosphate biosynthesis; 5-phospho-alpha-D-ribose 1-diphosphate from D-ribose 5-phosphate (route II): step 3/3.</text>
</comment>
<dbReference type="InterPro" id="IPR012699">
    <property type="entry name" value="PhnN"/>
</dbReference>
<keyword evidence="4 6" id="KW-0547">Nucleotide-binding</keyword>
<gene>
    <name evidence="6" type="primary">phnN</name>
    <name evidence="8" type="ORF">AKL17_2158</name>
</gene>
<accession>A0A159Z508</accession>
<comment type="function">
    <text evidence="6">Catalyzes the phosphorylation of ribose 1,5-bisphosphate to 5-phospho-D-ribosyl alpha-1-diphosphate (PRPP).</text>
</comment>
<sequence length="184" mass="18703">MASRAFAVVGPSGSGKDTLIAEVAGLPGLHLVRRVITRPEAAGGEPFEGVTEAEFAARAAAGAFALAWQAHGLHYGIPASAVAAQQAGATVLFNGSRAMLGQAARVFPGLAVLLVTARPETLAARLAARGRESVGDIAARLARAQFELPPNLPVIRIDNDGALETAAAAMRAALQPAALQPDNA</sequence>
<dbReference type="HAMAP" id="MF_00836">
    <property type="entry name" value="PhnN"/>
    <property type="match status" value="1"/>
</dbReference>
<organism evidence="8 9">
    <name type="scientific">Frigidibacter mobilis</name>
    <dbReference type="NCBI Taxonomy" id="1335048"/>
    <lineage>
        <taxon>Bacteria</taxon>
        <taxon>Pseudomonadati</taxon>
        <taxon>Pseudomonadota</taxon>
        <taxon>Alphaproteobacteria</taxon>
        <taxon>Rhodobacterales</taxon>
        <taxon>Paracoccaceae</taxon>
        <taxon>Frigidibacter</taxon>
    </lineage>
</organism>
<keyword evidence="9" id="KW-1185">Reference proteome</keyword>
<name>A0A159Z508_9RHOB</name>
<feature type="binding site" evidence="6">
    <location>
        <begin position="10"/>
        <end position="17"/>
    </location>
    <ligand>
        <name>ATP</name>
        <dbReference type="ChEBI" id="CHEBI:30616"/>
    </ligand>
</feature>
<evidence type="ECO:0000313" key="9">
    <source>
        <dbReference type="Proteomes" id="UP000076128"/>
    </source>
</evidence>
<dbReference type="InterPro" id="IPR027417">
    <property type="entry name" value="P-loop_NTPase"/>
</dbReference>
<feature type="domain" description="Guanylate kinase/L-type calcium channel beta subunit" evidence="7">
    <location>
        <begin position="2"/>
        <end position="174"/>
    </location>
</feature>
<comment type="similarity">
    <text evidence="6">Belongs to the ribose 1,5-bisphosphokinase family.</text>
</comment>
<dbReference type="KEGG" id="daa:AKL17_2158"/>
<dbReference type="Gene3D" id="3.40.50.300">
    <property type="entry name" value="P-loop containing nucleotide triphosphate hydrolases"/>
    <property type="match status" value="1"/>
</dbReference>